<dbReference type="Proteomes" id="UP000011770">
    <property type="component" value="Unassembled WGS sequence"/>
</dbReference>
<keyword evidence="2" id="KW-0472">Membrane</keyword>
<evidence type="ECO:0000313" key="3">
    <source>
        <dbReference type="EMBL" id="EMF80233.1"/>
    </source>
</evidence>
<proteinExistence type="predicted"/>
<dbReference type="AlphaFoldDB" id="M3EGQ0"/>
<accession>M3EGQ0</accession>
<organism evidence="3 4">
    <name type="scientific">Leptospira weilii serovar Topaz str. LT2116</name>
    <dbReference type="NCBI Taxonomy" id="1088540"/>
    <lineage>
        <taxon>Bacteria</taxon>
        <taxon>Pseudomonadati</taxon>
        <taxon>Spirochaetota</taxon>
        <taxon>Spirochaetia</taxon>
        <taxon>Leptospirales</taxon>
        <taxon>Leptospiraceae</taxon>
        <taxon>Leptospira</taxon>
    </lineage>
</organism>
<evidence type="ECO:0000313" key="4">
    <source>
        <dbReference type="Proteomes" id="UP000011770"/>
    </source>
</evidence>
<feature type="transmembrane region" description="Helical" evidence="2">
    <location>
        <begin position="46"/>
        <end position="64"/>
    </location>
</feature>
<gene>
    <name evidence="3" type="ORF">LEP1GSC188_2592</name>
</gene>
<evidence type="ECO:0000256" key="1">
    <source>
        <dbReference type="SAM" id="Coils"/>
    </source>
</evidence>
<keyword evidence="2" id="KW-1133">Transmembrane helix</keyword>
<comment type="caution">
    <text evidence="3">The sequence shown here is derived from an EMBL/GenBank/DDBJ whole genome shotgun (WGS) entry which is preliminary data.</text>
</comment>
<protein>
    <submittedName>
        <fullName evidence="3">Uncharacterized protein</fullName>
    </submittedName>
</protein>
<name>M3EGQ0_9LEPT</name>
<keyword evidence="2" id="KW-0812">Transmembrane</keyword>
<dbReference type="EMBL" id="AHOR02000061">
    <property type="protein sequence ID" value="EMF80233.1"/>
    <property type="molecule type" value="Genomic_DNA"/>
</dbReference>
<feature type="transmembrane region" description="Helical" evidence="2">
    <location>
        <begin position="9"/>
        <end position="26"/>
    </location>
</feature>
<sequence>MKSNGNSRFFYPSIFFILIGSAFAAYAPDLFQWETLEWLYEKRTFFLFSFIFIVSIVLIYLIYLKARRGVLHSKSKTEIHLQASLNEVVRDNQSLFSFLKSAKDTLGKQIESSKTNFSPEFFSACSAHYQKLTQEFDLSEEIFNEIPLVPEEIDDKRRNEINFRISEYSDLVNRHRKLSRTLEKLREDLTRLRDKVSGI</sequence>
<feature type="coiled-coil region" evidence="1">
    <location>
        <begin position="168"/>
        <end position="195"/>
    </location>
</feature>
<keyword evidence="1" id="KW-0175">Coiled coil</keyword>
<evidence type="ECO:0000256" key="2">
    <source>
        <dbReference type="SAM" id="Phobius"/>
    </source>
</evidence>
<reference evidence="3 4" key="1">
    <citation type="submission" date="2013-01" db="EMBL/GenBank/DDBJ databases">
        <authorList>
            <person name="Harkins D.M."/>
            <person name="Durkin A.S."/>
            <person name="Brinkac L.M."/>
            <person name="Haft D.H."/>
            <person name="Selengut J.D."/>
            <person name="Sanka R."/>
            <person name="DePew J."/>
            <person name="Purushe J."/>
            <person name="Tulsiani S.M."/>
            <person name="Graham G.C."/>
            <person name="Burns M.-A."/>
            <person name="Dohnt M.F."/>
            <person name="Smythe L.D."/>
            <person name="McKay D.B."/>
            <person name="Craig S.B."/>
            <person name="Vinetz J.M."/>
            <person name="Sutton G.G."/>
            <person name="Nierman W.C."/>
            <person name="Fouts D.E."/>
        </authorList>
    </citation>
    <scope>NUCLEOTIDE SEQUENCE [LARGE SCALE GENOMIC DNA]</scope>
    <source>
        <strain evidence="3 4">LT2116</strain>
    </source>
</reference>